<evidence type="ECO:0000259" key="1">
    <source>
        <dbReference type="Pfam" id="PF12937"/>
    </source>
</evidence>
<dbReference type="SUPFAM" id="SSF81383">
    <property type="entry name" value="F-box domain"/>
    <property type="match status" value="1"/>
</dbReference>
<comment type="caution">
    <text evidence="2">The sequence shown here is derived from an EMBL/GenBank/DDBJ whole genome shotgun (WGS) entry which is preliminary data.</text>
</comment>
<organism evidence="2 3">
    <name type="scientific">Pristionchus fissidentatus</name>
    <dbReference type="NCBI Taxonomy" id="1538716"/>
    <lineage>
        <taxon>Eukaryota</taxon>
        <taxon>Metazoa</taxon>
        <taxon>Ecdysozoa</taxon>
        <taxon>Nematoda</taxon>
        <taxon>Chromadorea</taxon>
        <taxon>Rhabditida</taxon>
        <taxon>Rhabditina</taxon>
        <taxon>Diplogasteromorpha</taxon>
        <taxon>Diplogasteroidea</taxon>
        <taxon>Neodiplogasteridae</taxon>
        <taxon>Pristionchus</taxon>
    </lineage>
</organism>
<feature type="non-terminal residue" evidence="2">
    <location>
        <position position="1"/>
    </location>
</feature>
<protein>
    <recommendedName>
        <fullName evidence="1">F-box domain-containing protein</fullName>
    </recommendedName>
</protein>
<proteinExistence type="predicted"/>
<gene>
    <name evidence="2" type="ORF">PFISCL1PPCAC_8983</name>
</gene>
<name>A0AAV5VDD5_9BILA</name>
<keyword evidence="3" id="KW-1185">Reference proteome</keyword>
<reference evidence="2" key="1">
    <citation type="submission" date="2023-10" db="EMBL/GenBank/DDBJ databases">
        <title>Genome assembly of Pristionchus species.</title>
        <authorList>
            <person name="Yoshida K."/>
            <person name="Sommer R.J."/>
        </authorList>
    </citation>
    <scope>NUCLEOTIDE SEQUENCE</scope>
    <source>
        <strain evidence="2">RS5133</strain>
    </source>
</reference>
<feature type="non-terminal residue" evidence="2">
    <location>
        <position position="116"/>
    </location>
</feature>
<dbReference type="Proteomes" id="UP001432322">
    <property type="component" value="Unassembled WGS sequence"/>
</dbReference>
<evidence type="ECO:0000313" key="3">
    <source>
        <dbReference type="Proteomes" id="UP001432322"/>
    </source>
</evidence>
<dbReference type="EMBL" id="BTSY01000003">
    <property type="protein sequence ID" value="GMT17686.1"/>
    <property type="molecule type" value="Genomic_DNA"/>
</dbReference>
<dbReference type="CDD" id="cd09917">
    <property type="entry name" value="F-box_SF"/>
    <property type="match status" value="1"/>
</dbReference>
<dbReference type="InterPro" id="IPR001810">
    <property type="entry name" value="F-box_dom"/>
</dbReference>
<dbReference type="AlphaFoldDB" id="A0AAV5VDD5"/>
<dbReference type="InterPro" id="IPR036047">
    <property type="entry name" value="F-box-like_dom_sf"/>
</dbReference>
<feature type="domain" description="F-box" evidence="1">
    <location>
        <begin position="13"/>
        <end position="46"/>
    </location>
</feature>
<sequence>NKQRLNMSAVITFNDIPSEIISHICTFLSAGQRANLGRTSRRIREVELKTAHRKFGRISIVWTKEAQSVRTTPINVGRIGRFHYSVEGGNGSAPLVVGRDMAMYLRRVSTKELHVE</sequence>
<accession>A0AAV5VDD5</accession>
<evidence type="ECO:0000313" key="2">
    <source>
        <dbReference type="EMBL" id="GMT17686.1"/>
    </source>
</evidence>
<dbReference type="Pfam" id="PF12937">
    <property type="entry name" value="F-box-like"/>
    <property type="match status" value="1"/>
</dbReference>